<keyword evidence="3" id="KW-1185">Reference proteome</keyword>
<evidence type="ECO:0000313" key="3">
    <source>
        <dbReference type="Proteomes" id="UP000594220"/>
    </source>
</evidence>
<accession>A0A7M4DUM6</accession>
<feature type="signal peptide" evidence="1">
    <location>
        <begin position="1"/>
        <end position="30"/>
    </location>
</feature>
<name>A0A7M4DUM6_CROPO</name>
<proteinExistence type="predicted"/>
<evidence type="ECO:0000313" key="2">
    <source>
        <dbReference type="Ensembl" id="ENSCPRP00005000077.1"/>
    </source>
</evidence>
<dbReference type="Ensembl" id="ENSCPRT00005000114.1">
    <property type="protein sequence ID" value="ENSCPRP00005000077.1"/>
    <property type="gene ID" value="ENSCPRG00005000092.1"/>
</dbReference>
<keyword evidence="1" id="KW-0732">Signal</keyword>
<dbReference type="AlphaFoldDB" id="A0A7M4DUM6"/>
<organism evidence="2 3">
    <name type="scientific">Crocodylus porosus</name>
    <name type="common">Saltwater crocodile</name>
    <name type="synonym">Estuarine crocodile</name>
    <dbReference type="NCBI Taxonomy" id="8502"/>
    <lineage>
        <taxon>Eukaryota</taxon>
        <taxon>Metazoa</taxon>
        <taxon>Chordata</taxon>
        <taxon>Craniata</taxon>
        <taxon>Vertebrata</taxon>
        <taxon>Euteleostomi</taxon>
        <taxon>Archelosauria</taxon>
        <taxon>Archosauria</taxon>
        <taxon>Crocodylia</taxon>
        <taxon>Longirostres</taxon>
        <taxon>Crocodylidae</taxon>
        <taxon>Crocodylus</taxon>
    </lineage>
</organism>
<dbReference type="Proteomes" id="UP000594220">
    <property type="component" value="Unplaced"/>
</dbReference>
<protein>
    <submittedName>
        <fullName evidence="2">Uncharacterized protein</fullName>
    </submittedName>
</protein>
<reference evidence="2" key="1">
    <citation type="submission" date="2025-08" db="UniProtKB">
        <authorList>
            <consortium name="Ensembl"/>
        </authorList>
    </citation>
    <scope>IDENTIFICATION</scope>
</reference>
<reference evidence="2" key="2">
    <citation type="submission" date="2025-09" db="UniProtKB">
        <authorList>
            <consortium name="Ensembl"/>
        </authorList>
    </citation>
    <scope>IDENTIFICATION</scope>
</reference>
<feature type="chain" id="PRO_5029684420" evidence="1">
    <location>
        <begin position="31"/>
        <end position="54"/>
    </location>
</feature>
<sequence>SGGGCPDSPPPGTALVTQPLLLMLLKFAGAEKMSKLATYCPLQPIEMIVLTYFG</sequence>
<evidence type="ECO:0000256" key="1">
    <source>
        <dbReference type="SAM" id="SignalP"/>
    </source>
</evidence>